<dbReference type="RefSeq" id="WP_013682071.1">
    <property type="nucleotide sequence ID" value="NC_015318.1"/>
</dbReference>
<dbReference type="STRING" id="760142.Hipma_1066"/>
<dbReference type="HOGENOM" id="CLU_031277_0_0_7"/>
<dbReference type="PIRSF" id="PIRSF033563">
    <property type="entry name" value="UCP033563"/>
    <property type="match status" value="1"/>
</dbReference>
<dbReference type="InterPro" id="IPR008323">
    <property type="entry name" value="UCP033563"/>
</dbReference>
<dbReference type="eggNOG" id="COG4198">
    <property type="taxonomic scope" value="Bacteria"/>
</dbReference>
<evidence type="ECO:0000313" key="2">
    <source>
        <dbReference type="Proteomes" id="UP000008139"/>
    </source>
</evidence>
<dbReference type="OrthoDB" id="9781616at2"/>
<dbReference type="PANTHER" id="PTHR36454:SF1">
    <property type="entry name" value="DUF1015 DOMAIN-CONTAINING PROTEIN"/>
    <property type="match status" value="1"/>
</dbReference>
<dbReference type="AlphaFoldDB" id="F2LW98"/>
<organism evidence="1 2">
    <name type="scientific">Hippea maritima (strain ATCC 700847 / DSM 10411 / MH2)</name>
    <dbReference type="NCBI Taxonomy" id="760142"/>
    <lineage>
        <taxon>Bacteria</taxon>
        <taxon>Pseudomonadati</taxon>
        <taxon>Campylobacterota</taxon>
        <taxon>Desulfurellia</taxon>
        <taxon>Desulfurellales</taxon>
        <taxon>Hippeaceae</taxon>
        <taxon>Hippea</taxon>
    </lineage>
</organism>
<dbReference type="InParanoid" id="F2LW98"/>
<reference evidence="1 2" key="1">
    <citation type="journal article" date="2011" name="Stand. Genomic Sci.">
        <title>Complete genome sequence of the thermophilic sulfur-reducer Hippea maritima type strain (MH(2)).</title>
        <authorList>
            <person name="Huntemann M."/>
            <person name="Lu M."/>
            <person name="Nolan M."/>
            <person name="Lapidus A."/>
            <person name="Lucas S."/>
            <person name="Hammon N."/>
            <person name="Deshpande S."/>
            <person name="Cheng J.F."/>
            <person name="Tapia R."/>
            <person name="Han C."/>
            <person name="Goodwin L."/>
            <person name="Pitluck S."/>
            <person name="Liolios K."/>
            <person name="Pagani I."/>
            <person name="Ivanova N."/>
            <person name="Ovchinikova G."/>
            <person name="Pati A."/>
            <person name="Chen A."/>
            <person name="Palaniappan K."/>
            <person name="Land M."/>
            <person name="Hauser L."/>
            <person name="Jeffries C.D."/>
            <person name="Detter J.C."/>
            <person name="Brambilla E.M."/>
            <person name="Rohde M."/>
            <person name="Spring S."/>
            <person name="Goker M."/>
            <person name="Woyke T."/>
            <person name="Bristow J."/>
            <person name="Eisen J.A."/>
            <person name="Markowitz V."/>
            <person name="Hugenholtz P."/>
            <person name="Kyrpides N.C."/>
            <person name="Klenk H.P."/>
            <person name="Mavromatis K."/>
        </authorList>
    </citation>
    <scope>NUCLEOTIDE SEQUENCE [LARGE SCALE GENOMIC DNA]</scope>
    <source>
        <strain evidence="2">ATCC 700847 / DSM 10411 / MH2</strain>
    </source>
</reference>
<gene>
    <name evidence="1" type="ordered locus">Hipma_1066</name>
</gene>
<protein>
    <submittedName>
        <fullName evidence="1">Uncharacterized conserved protein UCP033563</fullName>
    </submittedName>
</protein>
<keyword evidence="2" id="KW-1185">Reference proteome</keyword>
<accession>F2LW98</accession>
<reference evidence="2" key="2">
    <citation type="submission" date="2011-03" db="EMBL/GenBank/DDBJ databases">
        <title>The complete genome of Hippea maritima DSM 10411.</title>
        <authorList>
            <consortium name="US DOE Joint Genome Institute (JGI-PGF)"/>
            <person name="Lucas S."/>
            <person name="Copeland A."/>
            <person name="Lapidus A."/>
            <person name="Bruce D."/>
            <person name="Goodwin L."/>
            <person name="Pitluck S."/>
            <person name="Peters L."/>
            <person name="Kyrpides N."/>
            <person name="Mavromatis K."/>
            <person name="Pagani I."/>
            <person name="Ivanova N."/>
            <person name="Mikhailova N."/>
            <person name="Lu M."/>
            <person name="Detter J.C."/>
            <person name="Tapia R."/>
            <person name="Han C."/>
            <person name="Land M."/>
            <person name="Hauser L."/>
            <person name="Markowitz V."/>
            <person name="Cheng J.-F."/>
            <person name="Hugenholtz P."/>
            <person name="Woyke T."/>
            <person name="Wu D."/>
            <person name="Spring S."/>
            <person name="Schroeder M."/>
            <person name="Brambilla E."/>
            <person name="Klenk H.-P."/>
            <person name="Eisen J.A."/>
        </authorList>
    </citation>
    <scope>NUCLEOTIDE SEQUENCE [LARGE SCALE GENOMIC DNA]</scope>
    <source>
        <strain evidence="2">ATCC 700847 / DSM 10411 / MH2</strain>
    </source>
</reference>
<evidence type="ECO:0000313" key="1">
    <source>
        <dbReference type="EMBL" id="AEA34032.1"/>
    </source>
</evidence>
<dbReference type="PANTHER" id="PTHR36454">
    <property type="entry name" value="LMO2823 PROTEIN"/>
    <property type="match status" value="1"/>
</dbReference>
<dbReference type="EMBL" id="CP002606">
    <property type="protein sequence ID" value="AEA34032.1"/>
    <property type="molecule type" value="Genomic_DNA"/>
</dbReference>
<dbReference type="Proteomes" id="UP000008139">
    <property type="component" value="Chromosome"/>
</dbReference>
<sequence length="399" mass="46236">MAQIYPFRGILYRQDLRDNSIMAPPYDVISKNYKAKLKKKSPYNVVKLTLPEVYENAKEFLNNWLNEGILGFDNNCCFYGYACDYEFNGKKRQLKGFLAALKLEEFGKHIRPHEKTLKGPKIDRFNLITTTNASFCPIMGLYDKSPEIKEELSKSLEEKPFFEATFENQLHRLFKISDSNSIKTMQDAFKDKIVIIADGHHRYETALMIKEHYNKQGLREGGFDYIMILLVEAEDGGLSLEAIHRLIKKLDEPERFKEKLKEYFYIKEGKDKNADFIMYIDKSFYSLTLKSEKPKGVLESLDSKIFEDIIYKEILGLTDEDIKNQIVSGYAHSEEETIELVDKKEAKVGFILKPMSFEQLVKITEEGLTVPQKSTFFYPKIPSGLVGYHFKSIEGCLNV</sequence>
<proteinExistence type="predicted"/>
<dbReference type="Pfam" id="PF06245">
    <property type="entry name" value="DUF1015"/>
    <property type="match status" value="1"/>
</dbReference>
<name>F2LW98_HIPMA</name>
<dbReference type="KEGG" id="hmr:Hipma_1066"/>